<dbReference type="Gene3D" id="1.10.10.10">
    <property type="entry name" value="Winged helix-like DNA-binding domain superfamily/Winged helix DNA-binding domain"/>
    <property type="match status" value="1"/>
</dbReference>
<dbReference type="GO" id="GO:0003677">
    <property type="term" value="F:DNA binding"/>
    <property type="evidence" value="ECO:0007669"/>
    <property type="project" value="UniProtKB-KW"/>
</dbReference>
<comment type="similarity">
    <text evidence="1">Belongs to the LysR transcriptional regulatory family.</text>
</comment>
<evidence type="ECO:0000256" key="3">
    <source>
        <dbReference type="ARBA" id="ARBA00023125"/>
    </source>
</evidence>
<dbReference type="OrthoDB" id="9812435at2"/>
<dbReference type="InterPro" id="IPR005119">
    <property type="entry name" value="LysR_subst-bd"/>
</dbReference>
<proteinExistence type="inferred from homology"/>
<dbReference type="Pfam" id="PF00126">
    <property type="entry name" value="HTH_1"/>
    <property type="match status" value="1"/>
</dbReference>
<dbReference type="PANTHER" id="PTHR30537">
    <property type="entry name" value="HTH-TYPE TRANSCRIPTIONAL REGULATOR"/>
    <property type="match status" value="1"/>
</dbReference>
<dbReference type="InterPro" id="IPR000847">
    <property type="entry name" value="LysR_HTH_N"/>
</dbReference>
<dbReference type="SUPFAM" id="SSF53850">
    <property type="entry name" value="Periplasmic binding protein-like II"/>
    <property type="match status" value="1"/>
</dbReference>
<dbReference type="AlphaFoldDB" id="A0A4Z0WB36"/>
<dbReference type="InterPro" id="IPR036390">
    <property type="entry name" value="WH_DNA-bd_sf"/>
</dbReference>
<keyword evidence="3" id="KW-0238">DNA-binding</keyword>
<dbReference type="InterPro" id="IPR036388">
    <property type="entry name" value="WH-like_DNA-bd_sf"/>
</dbReference>
<sequence length="335" mass="37238">MNSNTVKRVSYPSAFIKVRKQGKIDFIIQIYGRTMNLVALHDFAAIAHHGSLVAASLETGVPRSTLSKRLQNLESSLGLRLFERNTRALRLTDDGALLLERATTLLQDADDLKRYMQTRNDAPFGRLRISVPSLFGNLAIGRIAALYRQEWPETTLEVQISDRRVDLVEEGYDCAIRVGELEDSNMVCRTMATSSAIVVASPALAKKYTLDEPAQLKSAPSISFLNPYNRHRWVLTRGDEDVGVDVRPVLSFSSVQAVFEAARSGGGFALVPSFIARKAIADGSLVHVLEGWVGGMHPISIIYPSRHYVSGRLRAFIDLVDREVKKQSEIAQWQL</sequence>
<evidence type="ECO:0000256" key="1">
    <source>
        <dbReference type="ARBA" id="ARBA00009437"/>
    </source>
</evidence>
<comment type="caution">
    <text evidence="6">The sequence shown here is derived from an EMBL/GenBank/DDBJ whole genome shotgun (WGS) entry which is preliminary data.</text>
</comment>
<dbReference type="Gene3D" id="3.40.190.290">
    <property type="match status" value="1"/>
</dbReference>
<reference evidence="6 7" key="1">
    <citation type="submission" date="2019-04" db="EMBL/GenBank/DDBJ databases">
        <title>Natronospirillum operosus gen. nov., sp. nov., a haloalkaliphilic satellite isolated from decaying biomass of laboratory culture of cyanobacterium Geitlerinema sp. and proposal of Natronospirillaceae fam. nov. and Saccharospirillaceae fam. nov.</title>
        <authorList>
            <person name="Kevbrin V."/>
            <person name="Boltyanskaya Y."/>
            <person name="Koziaeva V."/>
            <person name="Grouzdev D.S."/>
            <person name="Park M."/>
            <person name="Cho J."/>
        </authorList>
    </citation>
    <scope>NUCLEOTIDE SEQUENCE [LARGE SCALE GENOMIC DNA]</scope>
    <source>
        <strain evidence="6 7">G-116</strain>
    </source>
</reference>
<evidence type="ECO:0000259" key="5">
    <source>
        <dbReference type="PROSITE" id="PS50931"/>
    </source>
</evidence>
<accession>A0A4Z0WB36</accession>
<evidence type="ECO:0000313" key="6">
    <source>
        <dbReference type="EMBL" id="TGG90269.1"/>
    </source>
</evidence>
<feature type="domain" description="HTH lysR-type" evidence="5">
    <location>
        <begin position="35"/>
        <end position="92"/>
    </location>
</feature>
<gene>
    <name evidence="6" type="ORF">E4656_19275</name>
</gene>
<dbReference type="FunFam" id="1.10.10.10:FF:000001">
    <property type="entry name" value="LysR family transcriptional regulator"/>
    <property type="match status" value="1"/>
</dbReference>
<evidence type="ECO:0000313" key="7">
    <source>
        <dbReference type="Proteomes" id="UP000297475"/>
    </source>
</evidence>
<dbReference type="GO" id="GO:0003700">
    <property type="term" value="F:DNA-binding transcription factor activity"/>
    <property type="evidence" value="ECO:0007669"/>
    <property type="project" value="InterPro"/>
</dbReference>
<dbReference type="InterPro" id="IPR058163">
    <property type="entry name" value="LysR-type_TF_proteobact-type"/>
</dbReference>
<dbReference type="PROSITE" id="PS50931">
    <property type="entry name" value="HTH_LYSR"/>
    <property type="match status" value="1"/>
</dbReference>
<dbReference type="Pfam" id="PF03466">
    <property type="entry name" value="LysR_substrate"/>
    <property type="match status" value="1"/>
</dbReference>
<dbReference type="CDD" id="cd08422">
    <property type="entry name" value="PBP2_CrgA_like"/>
    <property type="match status" value="1"/>
</dbReference>
<evidence type="ECO:0000256" key="2">
    <source>
        <dbReference type="ARBA" id="ARBA00023015"/>
    </source>
</evidence>
<dbReference type="PANTHER" id="PTHR30537:SF5">
    <property type="entry name" value="HTH-TYPE TRANSCRIPTIONAL ACTIVATOR TTDR-RELATED"/>
    <property type="match status" value="1"/>
</dbReference>
<name>A0A4Z0WB36_9GAMM</name>
<dbReference type="SUPFAM" id="SSF46785">
    <property type="entry name" value="Winged helix' DNA-binding domain"/>
    <property type="match status" value="1"/>
</dbReference>
<keyword evidence="4" id="KW-0804">Transcription</keyword>
<keyword evidence="2" id="KW-0805">Transcription regulation</keyword>
<dbReference type="EMBL" id="SRMF01000015">
    <property type="protein sequence ID" value="TGG90269.1"/>
    <property type="molecule type" value="Genomic_DNA"/>
</dbReference>
<evidence type="ECO:0000256" key="4">
    <source>
        <dbReference type="ARBA" id="ARBA00023163"/>
    </source>
</evidence>
<dbReference type="Proteomes" id="UP000297475">
    <property type="component" value="Unassembled WGS sequence"/>
</dbReference>
<protein>
    <submittedName>
        <fullName evidence="6">LysR family transcriptional regulator</fullName>
    </submittedName>
</protein>
<organism evidence="6 7">
    <name type="scientific">Natronospirillum operosum</name>
    <dbReference type="NCBI Taxonomy" id="2759953"/>
    <lineage>
        <taxon>Bacteria</taxon>
        <taxon>Pseudomonadati</taxon>
        <taxon>Pseudomonadota</taxon>
        <taxon>Gammaproteobacteria</taxon>
        <taxon>Oceanospirillales</taxon>
        <taxon>Natronospirillaceae</taxon>
        <taxon>Natronospirillum</taxon>
    </lineage>
</organism>
<keyword evidence="7" id="KW-1185">Reference proteome</keyword>